<dbReference type="RefSeq" id="WP_052555552.1">
    <property type="nucleotide sequence ID" value="NZ_JMCC02000093.1"/>
</dbReference>
<name>A0A0C2CQS7_9BACT</name>
<gene>
    <name evidence="1" type="ORF">DB30_07989</name>
</gene>
<dbReference type="EMBL" id="JMCC02000093">
    <property type="protein sequence ID" value="KIG13541.1"/>
    <property type="molecule type" value="Genomic_DNA"/>
</dbReference>
<dbReference type="Proteomes" id="UP000031599">
    <property type="component" value="Unassembled WGS sequence"/>
</dbReference>
<organism evidence="1 2">
    <name type="scientific">Enhygromyxa salina</name>
    <dbReference type="NCBI Taxonomy" id="215803"/>
    <lineage>
        <taxon>Bacteria</taxon>
        <taxon>Pseudomonadati</taxon>
        <taxon>Myxococcota</taxon>
        <taxon>Polyangia</taxon>
        <taxon>Nannocystales</taxon>
        <taxon>Nannocystaceae</taxon>
        <taxon>Enhygromyxa</taxon>
    </lineage>
</organism>
<dbReference type="InterPro" id="IPR036280">
    <property type="entry name" value="Multihaem_cyt_sf"/>
</dbReference>
<dbReference type="PROSITE" id="PS51257">
    <property type="entry name" value="PROKAR_LIPOPROTEIN"/>
    <property type="match status" value="1"/>
</dbReference>
<evidence type="ECO:0000313" key="2">
    <source>
        <dbReference type="Proteomes" id="UP000031599"/>
    </source>
</evidence>
<proteinExistence type="predicted"/>
<evidence type="ECO:0000313" key="1">
    <source>
        <dbReference type="EMBL" id="KIG13541.1"/>
    </source>
</evidence>
<protein>
    <submittedName>
        <fullName evidence="1">Putative Isoquinoline 1-oxidoreductase subunit protein</fullName>
    </submittedName>
</protein>
<sequence>MSRRVLTLLAVLVGVGCGDPDVTWGVAAEGSPGAGEQAEVAPPAERSLDPADGFATIAAVLQSPRCMNCHPADPQPLQTDRAVPHAMNISRLSDESGLECGACHQDQNAEQVGVRGGPPGAPHWGLPPASTPMVFQGHSPESLCRQLRDAGRNGGKSLEDLLDHVAHDPLVLWGWAPGGDRSLPPISHAAFVAAVGEWVRAGGACPGDVRASPPPDQP</sequence>
<dbReference type="SUPFAM" id="SSF48695">
    <property type="entry name" value="Multiheme cytochromes"/>
    <property type="match status" value="1"/>
</dbReference>
<reference evidence="1 2" key="1">
    <citation type="submission" date="2014-12" db="EMBL/GenBank/DDBJ databases">
        <title>Genome assembly of Enhygromyxa salina DSM 15201.</title>
        <authorList>
            <person name="Sharma G."/>
            <person name="Subramanian S."/>
        </authorList>
    </citation>
    <scope>NUCLEOTIDE SEQUENCE [LARGE SCALE GENOMIC DNA]</scope>
    <source>
        <strain evidence="1 2">DSM 15201</strain>
    </source>
</reference>
<dbReference type="AlphaFoldDB" id="A0A0C2CQS7"/>
<comment type="caution">
    <text evidence="1">The sequence shown here is derived from an EMBL/GenBank/DDBJ whole genome shotgun (WGS) entry which is preliminary data.</text>
</comment>
<accession>A0A0C2CQS7</accession>